<gene>
    <name evidence="1" type="ORF">C427_5210</name>
</gene>
<protein>
    <submittedName>
        <fullName evidence="1">Uncharacterized protein</fullName>
    </submittedName>
</protein>
<proteinExistence type="predicted"/>
<dbReference type="OrthoDB" id="886161at2"/>
<dbReference type="Pfam" id="PF10987">
    <property type="entry name" value="DUF2806"/>
    <property type="match status" value="1"/>
</dbReference>
<dbReference type="HOGENOM" id="CLU_2383526_0_0_6"/>
<evidence type="ECO:0000313" key="2">
    <source>
        <dbReference type="Proteomes" id="UP000011864"/>
    </source>
</evidence>
<dbReference type="Proteomes" id="UP000011864">
    <property type="component" value="Chromosome"/>
</dbReference>
<dbReference type="STRING" id="1129794.C427_5210"/>
<keyword evidence="2" id="KW-1185">Reference proteome</keyword>
<dbReference type="AlphaFoldDB" id="M4S9G1"/>
<dbReference type="PATRIC" id="fig|1129794.4.peg.5192"/>
<sequence>MAEKKISPTMQELWGKIFAVESANPGSFSLKTLGLLKQLTQKDAQIFCNAVNLASKRKGESSLKVILGYYQKKEYLVALWFAQKTIDLTYLNLV</sequence>
<organism evidence="1 2">
    <name type="scientific">Paraglaciecola psychrophila 170</name>
    <dbReference type="NCBI Taxonomy" id="1129794"/>
    <lineage>
        <taxon>Bacteria</taxon>
        <taxon>Pseudomonadati</taxon>
        <taxon>Pseudomonadota</taxon>
        <taxon>Gammaproteobacteria</taxon>
        <taxon>Alteromonadales</taxon>
        <taxon>Alteromonadaceae</taxon>
        <taxon>Paraglaciecola</taxon>
    </lineage>
</organism>
<dbReference type="InterPro" id="IPR021254">
    <property type="entry name" value="DUF2806"/>
</dbReference>
<name>M4S9G1_9ALTE</name>
<dbReference type="KEGG" id="gps:C427_5210"/>
<reference evidence="1 2" key="1">
    <citation type="journal article" date="2013" name="Genome Announc.">
        <title>Complete Genome Sequence of Glaciecola psychrophila Strain 170T.</title>
        <authorList>
            <person name="Yin J."/>
            <person name="Chen J."/>
            <person name="Liu G."/>
            <person name="Yu Y."/>
            <person name="Song L."/>
            <person name="Wang X."/>
            <person name="Qu X."/>
        </authorList>
    </citation>
    <scope>NUCLEOTIDE SEQUENCE [LARGE SCALE GENOMIC DNA]</scope>
    <source>
        <strain evidence="1 2">170</strain>
    </source>
</reference>
<evidence type="ECO:0000313" key="1">
    <source>
        <dbReference type="EMBL" id="AGH47307.1"/>
    </source>
</evidence>
<accession>M4S9G1</accession>
<dbReference type="EMBL" id="CP003837">
    <property type="protein sequence ID" value="AGH47307.1"/>
    <property type="molecule type" value="Genomic_DNA"/>
</dbReference>